<comment type="caution">
    <text evidence="1">The sequence shown here is derived from an EMBL/GenBank/DDBJ whole genome shotgun (WGS) entry which is preliminary data.</text>
</comment>
<proteinExistence type="predicted"/>
<organism evidence="1 2">
    <name type="scientific">Choristoneura fumiferana</name>
    <name type="common">Spruce budworm moth</name>
    <name type="synonym">Archips fumiferana</name>
    <dbReference type="NCBI Taxonomy" id="7141"/>
    <lineage>
        <taxon>Eukaryota</taxon>
        <taxon>Metazoa</taxon>
        <taxon>Ecdysozoa</taxon>
        <taxon>Arthropoda</taxon>
        <taxon>Hexapoda</taxon>
        <taxon>Insecta</taxon>
        <taxon>Pterygota</taxon>
        <taxon>Neoptera</taxon>
        <taxon>Endopterygota</taxon>
        <taxon>Lepidoptera</taxon>
        <taxon>Glossata</taxon>
        <taxon>Ditrysia</taxon>
        <taxon>Tortricoidea</taxon>
        <taxon>Tortricidae</taxon>
        <taxon>Tortricinae</taxon>
        <taxon>Choristoneura</taxon>
    </lineage>
</organism>
<dbReference type="Proteomes" id="UP001064048">
    <property type="component" value="Chromosome 30"/>
</dbReference>
<keyword evidence="2" id="KW-1185">Reference proteome</keyword>
<evidence type="ECO:0000313" key="2">
    <source>
        <dbReference type="Proteomes" id="UP001064048"/>
    </source>
</evidence>
<name>A0ACC0K5H3_CHOFU</name>
<evidence type="ECO:0000313" key="1">
    <source>
        <dbReference type="EMBL" id="KAI8431652.1"/>
    </source>
</evidence>
<accession>A0ACC0K5H3</accession>
<sequence>MDEKTSRVSETLPIRVGFFGRPLCRSWTYPTGQLVPVNIVVNNFEYIVPNDNRHGSARIATTILLANPAVEQQCLHCCVSAWRRHAVIHTGVRRWQCSQCPKTFLHQSSIYTHKLVHTGEKPYVCQICSKAFTQSGSLQTHVKYVHMKLKPPPRRRRADWKPALHP</sequence>
<reference evidence="1 2" key="1">
    <citation type="journal article" date="2022" name="Genome Biol. Evol.">
        <title>The Spruce Budworm Genome: Reconstructing the Evolutionary History of Antifreeze Proteins.</title>
        <authorList>
            <person name="Beliveau C."/>
            <person name="Gagne P."/>
            <person name="Picq S."/>
            <person name="Vernygora O."/>
            <person name="Keeling C.I."/>
            <person name="Pinkney K."/>
            <person name="Doucet D."/>
            <person name="Wen F."/>
            <person name="Johnston J.S."/>
            <person name="Maaroufi H."/>
            <person name="Boyle B."/>
            <person name="Laroche J."/>
            <person name="Dewar K."/>
            <person name="Juretic N."/>
            <person name="Blackburn G."/>
            <person name="Nisole A."/>
            <person name="Brunet B."/>
            <person name="Brandao M."/>
            <person name="Lumley L."/>
            <person name="Duan J."/>
            <person name="Quan G."/>
            <person name="Lucarotti C.J."/>
            <person name="Roe A.D."/>
            <person name="Sperling F.A.H."/>
            <person name="Levesque R.C."/>
            <person name="Cusson M."/>
        </authorList>
    </citation>
    <scope>NUCLEOTIDE SEQUENCE [LARGE SCALE GENOMIC DNA]</scope>
    <source>
        <strain evidence="1">Glfc:IPQL:Cfum</strain>
    </source>
</reference>
<gene>
    <name evidence="1" type="ORF">MSG28_016131</name>
</gene>
<protein>
    <submittedName>
        <fullName evidence="1">Uncharacterized protein</fullName>
    </submittedName>
</protein>
<dbReference type="EMBL" id="CM046130">
    <property type="protein sequence ID" value="KAI8431652.1"/>
    <property type="molecule type" value="Genomic_DNA"/>
</dbReference>